<dbReference type="STRING" id="67767.A0A0J7JTW1"/>
<protein>
    <submittedName>
        <fullName evidence="1">Aaa-like domain protein</fullName>
    </submittedName>
</protein>
<keyword evidence="2" id="KW-1185">Reference proteome</keyword>
<organism evidence="1 2">
    <name type="scientific">Lasius niger</name>
    <name type="common">Black garden ant</name>
    <dbReference type="NCBI Taxonomy" id="67767"/>
    <lineage>
        <taxon>Eukaryota</taxon>
        <taxon>Metazoa</taxon>
        <taxon>Ecdysozoa</taxon>
        <taxon>Arthropoda</taxon>
        <taxon>Hexapoda</taxon>
        <taxon>Insecta</taxon>
        <taxon>Pterygota</taxon>
        <taxon>Neoptera</taxon>
        <taxon>Endopterygota</taxon>
        <taxon>Hymenoptera</taxon>
        <taxon>Apocrita</taxon>
        <taxon>Aculeata</taxon>
        <taxon>Formicoidea</taxon>
        <taxon>Formicidae</taxon>
        <taxon>Formicinae</taxon>
        <taxon>Lasius</taxon>
        <taxon>Lasius</taxon>
    </lineage>
</organism>
<name>A0A0J7JTW1_LASNI</name>
<evidence type="ECO:0000313" key="2">
    <source>
        <dbReference type="Proteomes" id="UP000036403"/>
    </source>
</evidence>
<dbReference type="AlphaFoldDB" id="A0A0J7JTW1"/>
<dbReference type="OrthoDB" id="2316594at2759"/>
<evidence type="ECO:0000313" key="1">
    <source>
        <dbReference type="EMBL" id="KMQ81326.1"/>
    </source>
</evidence>
<dbReference type="Proteomes" id="UP000036403">
    <property type="component" value="Unassembled WGS sequence"/>
</dbReference>
<dbReference type="EMBL" id="LBMM01036758">
    <property type="protein sequence ID" value="KMQ81326.1"/>
    <property type="molecule type" value="Genomic_DNA"/>
</dbReference>
<gene>
    <name evidence="1" type="ORF">RF55_26695</name>
</gene>
<sequence>MLDLMAVSSVQGATPLYLHVVTRILRDLRMQQQATNEPFNYAAFRRALDAEELTPGQLAPLKQRLDTLESFMVQQQVAKTKRKKGLAENSVNRGGSDWTPKVTIYFPR</sequence>
<accession>A0A0J7JTW1</accession>
<reference evidence="1 2" key="1">
    <citation type="submission" date="2015-04" db="EMBL/GenBank/DDBJ databases">
        <title>Lasius niger genome sequencing.</title>
        <authorList>
            <person name="Konorov E.A."/>
            <person name="Nikitin M.A."/>
            <person name="Kirill M.V."/>
            <person name="Chang P."/>
        </authorList>
    </citation>
    <scope>NUCLEOTIDE SEQUENCE [LARGE SCALE GENOMIC DNA]</scope>
    <source>
        <tissue evidence="1">Whole</tissue>
    </source>
</reference>
<comment type="caution">
    <text evidence="1">The sequence shown here is derived from an EMBL/GenBank/DDBJ whole genome shotgun (WGS) entry which is preliminary data.</text>
</comment>
<dbReference type="PaxDb" id="67767-A0A0J7JTW1"/>
<proteinExistence type="predicted"/>